<dbReference type="Pfam" id="PF19653">
    <property type="entry name" value="DUF6156"/>
    <property type="match status" value="1"/>
</dbReference>
<evidence type="ECO:0000313" key="1">
    <source>
        <dbReference type="EMBL" id="AOV17034.1"/>
    </source>
</evidence>
<dbReference type="InterPro" id="IPR046154">
    <property type="entry name" value="DUF6156"/>
</dbReference>
<protein>
    <submittedName>
        <fullName evidence="1">Uncharacterized protein</fullName>
    </submittedName>
</protein>
<sequence length="105" mass="12287">MELDRWKIRSAVHHFTSYTGVTLPLKLVNPLDDSALDNRNTYFRGYFDGDDRLILCQKVVYGEVELEHRYEYHPNGQLQRAGIKIFDEDSESVMLFDEDGTRIDS</sequence>
<evidence type="ECO:0000313" key="2">
    <source>
        <dbReference type="Proteomes" id="UP000095342"/>
    </source>
</evidence>
<reference evidence="1 2" key="1">
    <citation type="submission" date="2016-09" db="EMBL/GenBank/DDBJ databases">
        <title>Acidihalobacter prosperus V6 (DSM14174).</title>
        <authorList>
            <person name="Khaleque H.N."/>
            <person name="Ramsay J.P."/>
            <person name="Murphy R.J.T."/>
            <person name="Kaksonen A.H."/>
            <person name="Boxall N.J."/>
            <person name="Watkin E.L.J."/>
        </authorList>
    </citation>
    <scope>NUCLEOTIDE SEQUENCE [LARGE SCALE GENOMIC DNA]</scope>
    <source>
        <strain evidence="1 2">V6</strain>
    </source>
</reference>
<keyword evidence="2" id="KW-1185">Reference proteome</keyword>
<dbReference type="Proteomes" id="UP000095342">
    <property type="component" value="Chromosome"/>
</dbReference>
<name>A0A1D8K7U6_9GAMM</name>
<organism evidence="1 2">
    <name type="scientific">Acidihalobacter aeolianus</name>
    <dbReference type="NCBI Taxonomy" id="2792603"/>
    <lineage>
        <taxon>Bacteria</taxon>
        <taxon>Pseudomonadati</taxon>
        <taxon>Pseudomonadota</taxon>
        <taxon>Gammaproteobacteria</taxon>
        <taxon>Chromatiales</taxon>
        <taxon>Ectothiorhodospiraceae</taxon>
        <taxon>Acidihalobacter</taxon>
    </lineage>
</organism>
<gene>
    <name evidence="1" type="ORF">BJI67_08160</name>
</gene>
<dbReference type="KEGG" id="aaeo:BJI67_08160"/>
<dbReference type="EMBL" id="CP017448">
    <property type="protein sequence ID" value="AOV17034.1"/>
    <property type="molecule type" value="Genomic_DNA"/>
</dbReference>
<dbReference type="AlphaFoldDB" id="A0A1D8K7U6"/>
<accession>A0A1D8K7U6</accession>
<proteinExistence type="predicted"/>